<organism evidence="1 2">
    <name type="scientific">Cylindrobasidium torrendii FP15055 ss-10</name>
    <dbReference type="NCBI Taxonomy" id="1314674"/>
    <lineage>
        <taxon>Eukaryota</taxon>
        <taxon>Fungi</taxon>
        <taxon>Dikarya</taxon>
        <taxon>Basidiomycota</taxon>
        <taxon>Agaricomycotina</taxon>
        <taxon>Agaricomycetes</taxon>
        <taxon>Agaricomycetidae</taxon>
        <taxon>Agaricales</taxon>
        <taxon>Marasmiineae</taxon>
        <taxon>Physalacriaceae</taxon>
        <taxon>Cylindrobasidium</taxon>
    </lineage>
</organism>
<accession>A0A0D7B3S6</accession>
<keyword evidence="2" id="KW-1185">Reference proteome</keyword>
<evidence type="ECO:0000313" key="1">
    <source>
        <dbReference type="EMBL" id="KIY65218.1"/>
    </source>
</evidence>
<proteinExistence type="predicted"/>
<dbReference type="OrthoDB" id="3232239at2759"/>
<protein>
    <submittedName>
        <fullName evidence="1">Uncharacterized protein</fullName>
    </submittedName>
</protein>
<dbReference type="AlphaFoldDB" id="A0A0D7B3S6"/>
<dbReference type="EMBL" id="KN880599">
    <property type="protein sequence ID" value="KIY65218.1"/>
    <property type="molecule type" value="Genomic_DNA"/>
</dbReference>
<reference evidence="1 2" key="1">
    <citation type="journal article" date="2015" name="Fungal Genet. Biol.">
        <title>Evolution of novel wood decay mechanisms in Agaricales revealed by the genome sequences of Fistulina hepatica and Cylindrobasidium torrendii.</title>
        <authorList>
            <person name="Floudas D."/>
            <person name="Held B.W."/>
            <person name="Riley R."/>
            <person name="Nagy L.G."/>
            <person name="Koehler G."/>
            <person name="Ransdell A.S."/>
            <person name="Younus H."/>
            <person name="Chow J."/>
            <person name="Chiniquy J."/>
            <person name="Lipzen A."/>
            <person name="Tritt A."/>
            <person name="Sun H."/>
            <person name="Haridas S."/>
            <person name="LaButti K."/>
            <person name="Ohm R.A."/>
            <person name="Kues U."/>
            <person name="Blanchette R.A."/>
            <person name="Grigoriev I.V."/>
            <person name="Minto R.E."/>
            <person name="Hibbett D.S."/>
        </authorList>
    </citation>
    <scope>NUCLEOTIDE SEQUENCE [LARGE SCALE GENOMIC DNA]</scope>
    <source>
        <strain evidence="1 2">FP15055 ss-10</strain>
    </source>
</reference>
<dbReference type="InterPro" id="IPR032675">
    <property type="entry name" value="LRR_dom_sf"/>
</dbReference>
<name>A0A0D7B3S6_9AGAR</name>
<gene>
    <name evidence="1" type="ORF">CYLTODRAFT_492486</name>
</gene>
<sequence length="284" mass="32022">MSLPLEIWLSIFASEFRSDRQSLSSLALVSRTFHAAVLPFLYFDVQITGRERQQSFYEWIQSNDPSNPAAYIREYTIIIADEEVASGKPHTHNSGALARMQHLRKLTLLGEPNVRKLLLTESILQSEDPSWSLPELRELRWAGYAIELELCQFLSRCPSIEHLELPEWAEEVPPPAEIVPNLRSFSGGCSTAMAFLPGRHVVDIELTPDFGLPDVVDYFTSNPDSAARIRSLSIPPLNLGPGAGYQECILPYLSQLKQLRMHNSQLVHVRYATLISNQPRVARA</sequence>
<evidence type="ECO:0000313" key="2">
    <source>
        <dbReference type="Proteomes" id="UP000054007"/>
    </source>
</evidence>
<dbReference type="Proteomes" id="UP000054007">
    <property type="component" value="Unassembled WGS sequence"/>
</dbReference>
<dbReference type="Gene3D" id="3.80.10.10">
    <property type="entry name" value="Ribonuclease Inhibitor"/>
    <property type="match status" value="1"/>
</dbReference>